<dbReference type="PROSITE" id="PS51257">
    <property type="entry name" value="PROKAR_LIPOPROTEIN"/>
    <property type="match status" value="1"/>
</dbReference>
<keyword evidence="3" id="KW-1185">Reference proteome</keyword>
<evidence type="ECO:0000313" key="3">
    <source>
        <dbReference type="Proteomes" id="UP000599179"/>
    </source>
</evidence>
<dbReference type="Gene3D" id="2.60.40.10">
    <property type="entry name" value="Immunoglobulins"/>
    <property type="match status" value="1"/>
</dbReference>
<keyword evidence="1" id="KW-0732">Signal</keyword>
<reference evidence="3" key="1">
    <citation type="journal article" date="2019" name="Int. J. Syst. Evol. Microbiol.">
        <title>The Global Catalogue of Microorganisms (GCM) 10K type strain sequencing project: providing services to taxonomists for standard genome sequencing and annotation.</title>
        <authorList>
            <consortium name="The Broad Institute Genomics Platform"/>
            <consortium name="The Broad Institute Genome Sequencing Center for Infectious Disease"/>
            <person name="Wu L."/>
            <person name="Ma J."/>
        </authorList>
    </citation>
    <scope>NUCLEOTIDE SEQUENCE [LARGE SCALE GENOMIC DNA]</scope>
    <source>
        <strain evidence="3">CGMCC 1.12931</strain>
    </source>
</reference>
<evidence type="ECO:0008006" key="4">
    <source>
        <dbReference type="Google" id="ProtNLM"/>
    </source>
</evidence>
<dbReference type="Proteomes" id="UP000599179">
    <property type="component" value="Unassembled WGS sequence"/>
</dbReference>
<evidence type="ECO:0000256" key="1">
    <source>
        <dbReference type="SAM" id="SignalP"/>
    </source>
</evidence>
<feature type="signal peptide" evidence="1">
    <location>
        <begin position="1"/>
        <end position="23"/>
    </location>
</feature>
<evidence type="ECO:0000313" key="2">
    <source>
        <dbReference type="EMBL" id="GGE39216.1"/>
    </source>
</evidence>
<organism evidence="2 3">
    <name type="scientific">Psychroflexus planctonicus</name>
    <dbReference type="NCBI Taxonomy" id="1526575"/>
    <lineage>
        <taxon>Bacteria</taxon>
        <taxon>Pseudomonadati</taxon>
        <taxon>Bacteroidota</taxon>
        <taxon>Flavobacteriia</taxon>
        <taxon>Flavobacteriales</taxon>
        <taxon>Flavobacteriaceae</taxon>
        <taxon>Psychroflexus</taxon>
    </lineage>
</organism>
<proteinExistence type="predicted"/>
<dbReference type="InterPro" id="IPR013783">
    <property type="entry name" value="Ig-like_fold"/>
</dbReference>
<dbReference type="InterPro" id="IPR036249">
    <property type="entry name" value="Thioredoxin-like_sf"/>
</dbReference>
<dbReference type="RefSeq" id="WP_188458919.1">
    <property type="nucleotide sequence ID" value="NZ_BMGM01000008.1"/>
</dbReference>
<dbReference type="InterPro" id="IPR021615">
    <property type="entry name" value="Omp28"/>
</dbReference>
<name>A0ABQ1SGP3_9FLAO</name>
<dbReference type="EMBL" id="BMGM01000008">
    <property type="protein sequence ID" value="GGE39216.1"/>
    <property type="molecule type" value="Genomic_DNA"/>
</dbReference>
<gene>
    <name evidence="2" type="ORF">GCM10010832_19350</name>
</gene>
<dbReference type="Pfam" id="PF11551">
    <property type="entry name" value="Omp28"/>
    <property type="match status" value="1"/>
</dbReference>
<accession>A0ABQ1SGP3</accession>
<sequence>MKIKSPSCILMMLLLIFVSCSEKYEINVGESGIFAIHNASTRVVGEETLIRVFTEEGTEVTSESVIYVNGEEIQDNSFVANETGFYEVVAKYFNLESTQLFVEYQDGSQTNYRKRVLVEDYTGTWCGWCPRVAEGMKLVGDISEDIVFVAIHRAPVGTADPYNYTNAESLEQLINTPGYPKGFINRINQWEFPEPFNIDQVLAYTQGSNPRLGLALNSSVSNNKINVDVKVGFAKDFQNLKLVVQVLENGLVWPQVNYTEYYDGLNPVENYVHDYTLRTTLTDILGDEIPNAESRLDNTWVKSIAYDIPDFIEDVSQVDIVAFVVDESGEVVNVRKSSLGENQEFEMQ</sequence>
<dbReference type="SUPFAM" id="SSF52833">
    <property type="entry name" value="Thioredoxin-like"/>
    <property type="match status" value="1"/>
</dbReference>
<comment type="caution">
    <text evidence="2">The sequence shown here is derived from an EMBL/GenBank/DDBJ whole genome shotgun (WGS) entry which is preliminary data.</text>
</comment>
<protein>
    <recommendedName>
        <fullName evidence="4">Outer membrane protein Omp28</fullName>
    </recommendedName>
</protein>
<feature type="chain" id="PRO_5046807946" description="Outer membrane protein Omp28" evidence="1">
    <location>
        <begin position="24"/>
        <end position="348"/>
    </location>
</feature>